<dbReference type="InterPro" id="IPR013324">
    <property type="entry name" value="RNA_pol_sigma_r3/r4-like"/>
</dbReference>
<dbReference type="SMART" id="SM00421">
    <property type="entry name" value="HTH_LUXR"/>
    <property type="match status" value="1"/>
</dbReference>
<dbReference type="InterPro" id="IPR000792">
    <property type="entry name" value="Tscrpt_reg_LuxR_C"/>
</dbReference>
<name>A0A917HFR3_9SPHI</name>
<dbReference type="InterPro" id="IPR014327">
    <property type="entry name" value="RNA_pol_sigma70_bacteroid"/>
</dbReference>
<evidence type="ECO:0000313" key="6">
    <source>
        <dbReference type="EMBL" id="GGG78222.1"/>
    </source>
</evidence>
<dbReference type="InterPro" id="IPR013325">
    <property type="entry name" value="RNA_pol_sigma_r2"/>
</dbReference>
<dbReference type="InterPro" id="IPR014284">
    <property type="entry name" value="RNA_pol_sigma-70_dom"/>
</dbReference>
<dbReference type="SUPFAM" id="SSF88659">
    <property type="entry name" value="Sigma3 and sigma4 domains of RNA polymerase sigma factors"/>
    <property type="match status" value="1"/>
</dbReference>
<comment type="caution">
    <text evidence="6">The sequence shown here is derived from an EMBL/GenBank/DDBJ whole genome shotgun (WGS) entry which is preliminary data.</text>
</comment>
<evidence type="ECO:0000256" key="2">
    <source>
        <dbReference type="ARBA" id="ARBA00023015"/>
    </source>
</evidence>
<dbReference type="PRINTS" id="PR00038">
    <property type="entry name" value="HTHLUXR"/>
</dbReference>
<dbReference type="NCBIfam" id="TIGR02985">
    <property type="entry name" value="Sig70_bacteroi1"/>
    <property type="match status" value="1"/>
</dbReference>
<reference evidence="6" key="1">
    <citation type="journal article" date="2014" name="Int. J. Syst. Evol. Microbiol.">
        <title>Complete genome sequence of Corynebacterium casei LMG S-19264T (=DSM 44701T), isolated from a smear-ripened cheese.</title>
        <authorList>
            <consortium name="US DOE Joint Genome Institute (JGI-PGF)"/>
            <person name="Walter F."/>
            <person name="Albersmeier A."/>
            <person name="Kalinowski J."/>
            <person name="Ruckert C."/>
        </authorList>
    </citation>
    <scope>NUCLEOTIDE SEQUENCE</scope>
    <source>
        <strain evidence="6">CGMCC 1.12195</strain>
    </source>
</reference>
<dbReference type="InterPro" id="IPR036388">
    <property type="entry name" value="WH-like_DNA-bd_sf"/>
</dbReference>
<dbReference type="PANTHER" id="PTHR43133:SF46">
    <property type="entry name" value="RNA POLYMERASE SIGMA-70 FACTOR ECF SUBFAMILY"/>
    <property type="match status" value="1"/>
</dbReference>
<dbReference type="EMBL" id="BMER01000001">
    <property type="protein sequence ID" value="GGG78222.1"/>
    <property type="molecule type" value="Genomic_DNA"/>
</dbReference>
<dbReference type="Proteomes" id="UP000660862">
    <property type="component" value="Unassembled WGS sequence"/>
</dbReference>
<proteinExistence type="inferred from homology"/>
<evidence type="ECO:0000313" key="7">
    <source>
        <dbReference type="Proteomes" id="UP000660862"/>
    </source>
</evidence>
<feature type="domain" description="HTH luxR-type" evidence="5">
    <location>
        <begin position="129"/>
        <end position="187"/>
    </location>
</feature>
<dbReference type="InterPro" id="IPR013249">
    <property type="entry name" value="RNA_pol_sigma70_r4_t2"/>
</dbReference>
<dbReference type="PANTHER" id="PTHR43133">
    <property type="entry name" value="RNA POLYMERASE ECF-TYPE SIGMA FACTO"/>
    <property type="match status" value="1"/>
</dbReference>
<dbReference type="RefSeq" id="WP_188504610.1">
    <property type="nucleotide sequence ID" value="NZ_BMER01000001.1"/>
</dbReference>
<gene>
    <name evidence="6" type="ORF">GCM10007415_07810</name>
</gene>
<dbReference type="GO" id="GO:0006352">
    <property type="term" value="P:DNA-templated transcription initiation"/>
    <property type="evidence" value="ECO:0007669"/>
    <property type="project" value="InterPro"/>
</dbReference>
<dbReference type="GO" id="GO:0000428">
    <property type="term" value="C:DNA-directed RNA polymerase complex"/>
    <property type="evidence" value="ECO:0007669"/>
    <property type="project" value="UniProtKB-KW"/>
</dbReference>
<evidence type="ECO:0000256" key="3">
    <source>
        <dbReference type="ARBA" id="ARBA00023082"/>
    </source>
</evidence>
<protein>
    <submittedName>
        <fullName evidence="6">DNA-directed RNA polymerase sigma-70 factor</fullName>
    </submittedName>
</protein>
<evidence type="ECO:0000259" key="5">
    <source>
        <dbReference type="SMART" id="SM00421"/>
    </source>
</evidence>
<keyword evidence="7" id="KW-1185">Reference proteome</keyword>
<keyword evidence="6" id="KW-0240">DNA-directed RNA polymerase</keyword>
<reference evidence="6" key="2">
    <citation type="submission" date="2020-09" db="EMBL/GenBank/DDBJ databases">
        <authorList>
            <person name="Sun Q."/>
            <person name="Zhou Y."/>
        </authorList>
    </citation>
    <scope>NUCLEOTIDE SEQUENCE</scope>
    <source>
        <strain evidence="6">CGMCC 1.12195</strain>
    </source>
</reference>
<dbReference type="Gene3D" id="1.10.1740.10">
    <property type="match status" value="1"/>
</dbReference>
<keyword evidence="3" id="KW-0731">Sigma factor</keyword>
<dbReference type="InterPro" id="IPR039425">
    <property type="entry name" value="RNA_pol_sigma-70-like"/>
</dbReference>
<evidence type="ECO:0000256" key="4">
    <source>
        <dbReference type="ARBA" id="ARBA00023163"/>
    </source>
</evidence>
<sequence length="187" mass="21951">MYSYKDKADADLFDMLRGDDEGAFTELYNRHWKKLFVAAASRTIRLEDAEEIVQDIFTALWRRRQTLNLTSELTHYLAVSVKYRIIVTLDKYYNQERYIDSMLYKEQVDDSTQEGLAFNELTEELAKHVQQLPEKCRLVFQLSRDEGYSQKQIAETLQISEKTVEAHLGKAFKTLRAKLASFMMTLL</sequence>
<dbReference type="NCBIfam" id="TIGR02937">
    <property type="entry name" value="sigma70-ECF"/>
    <property type="match status" value="1"/>
</dbReference>
<dbReference type="Gene3D" id="1.10.10.10">
    <property type="entry name" value="Winged helix-like DNA-binding domain superfamily/Winged helix DNA-binding domain"/>
    <property type="match status" value="1"/>
</dbReference>
<dbReference type="SUPFAM" id="SSF88946">
    <property type="entry name" value="Sigma2 domain of RNA polymerase sigma factors"/>
    <property type="match status" value="1"/>
</dbReference>
<organism evidence="6 7">
    <name type="scientific">Parapedobacter pyrenivorans</name>
    <dbReference type="NCBI Taxonomy" id="1305674"/>
    <lineage>
        <taxon>Bacteria</taxon>
        <taxon>Pseudomonadati</taxon>
        <taxon>Bacteroidota</taxon>
        <taxon>Sphingobacteriia</taxon>
        <taxon>Sphingobacteriales</taxon>
        <taxon>Sphingobacteriaceae</taxon>
        <taxon>Parapedobacter</taxon>
    </lineage>
</organism>
<keyword evidence="2" id="KW-0805">Transcription regulation</keyword>
<dbReference type="Pfam" id="PF08281">
    <property type="entry name" value="Sigma70_r4_2"/>
    <property type="match status" value="1"/>
</dbReference>
<dbReference type="AlphaFoldDB" id="A0A917HFR3"/>
<accession>A0A917HFR3</accession>
<dbReference type="GO" id="GO:0003677">
    <property type="term" value="F:DNA binding"/>
    <property type="evidence" value="ECO:0007669"/>
    <property type="project" value="InterPro"/>
</dbReference>
<comment type="similarity">
    <text evidence="1">Belongs to the sigma-70 factor family. ECF subfamily.</text>
</comment>
<evidence type="ECO:0000256" key="1">
    <source>
        <dbReference type="ARBA" id="ARBA00010641"/>
    </source>
</evidence>
<dbReference type="GO" id="GO:0016987">
    <property type="term" value="F:sigma factor activity"/>
    <property type="evidence" value="ECO:0007669"/>
    <property type="project" value="UniProtKB-KW"/>
</dbReference>
<keyword evidence="4" id="KW-0804">Transcription</keyword>